<gene>
    <name evidence="6" type="ORF">OKA104_LOCUS53561</name>
</gene>
<dbReference type="Gene3D" id="3.40.50.1000">
    <property type="entry name" value="HAD superfamily/HAD-like"/>
    <property type="match status" value="1"/>
</dbReference>
<name>A0A820RT54_9BILA</name>
<dbReference type="PROSITE" id="PS00154">
    <property type="entry name" value="ATPASE_E1_E2"/>
    <property type="match status" value="1"/>
</dbReference>
<evidence type="ECO:0000256" key="5">
    <source>
        <dbReference type="ARBA" id="ARBA00023136"/>
    </source>
</evidence>
<protein>
    <submittedName>
        <fullName evidence="6">Uncharacterized protein</fullName>
    </submittedName>
</protein>
<reference evidence="6" key="1">
    <citation type="submission" date="2021-02" db="EMBL/GenBank/DDBJ databases">
        <authorList>
            <person name="Nowell W R."/>
        </authorList>
    </citation>
    <scope>NUCLEOTIDE SEQUENCE</scope>
</reference>
<keyword evidence="3" id="KW-0479">Metal-binding</keyword>
<organism evidence="6 7">
    <name type="scientific">Adineta steineri</name>
    <dbReference type="NCBI Taxonomy" id="433720"/>
    <lineage>
        <taxon>Eukaryota</taxon>
        <taxon>Metazoa</taxon>
        <taxon>Spiralia</taxon>
        <taxon>Gnathifera</taxon>
        <taxon>Rotifera</taxon>
        <taxon>Eurotatoria</taxon>
        <taxon>Bdelloidea</taxon>
        <taxon>Adinetida</taxon>
        <taxon>Adinetidae</taxon>
        <taxon>Adineta</taxon>
    </lineage>
</organism>
<dbReference type="GO" id="GO:0046872">
    <property type="term" value="F:metal ion binding"/>
    <property type="evidence" value="ECO:0007669"/>
    <property type="project" value="UniProtKB-KW"/>
</dbReference>
<dbReference type="EMBL" id="CAJOAY010033625">
    <property type="protein sequence ID" value="CAF4439880.1"/>
    <property type="molecule type" value="Genomic_DNA"/>
</dbReference>
<comment type="caution">
    <text evidence="6">The sequence shown here is derived from an EMBL/GenBank/DDBJ whole genome shotgun (WGS) entry which is preliminary data.</text>
</comment>
<evidence type="ECO:0000256" key="3">
    <source>
        <dbReference type="ARBA" id="ARBA00022723"/>
    </source>
</evidence>
<dbReference type="PANTHER" id="PTHR46594:SF4">
    <property type="entry name" value="P-TYPE CATION-TRANSPORTING ATPASE"/>
    <property type="match status" value="1"/>
</dbReference>
<accession>A0A820RT54</accession>
<dbReference type="InterPro" id="IPR023214">
    <property type="entry name" value="HAD_sf"/>
</dbReference>
<evidence type="ECO:0000256" key="1">
    <source>
        <dbReference type="ARBA" id="ARBA00004370"/>
    </source>
</evidence>
<keyword evidence="2" id="KW-0812">Transmembrane</keyword>
<dbReference type="SUPFAM" id="SSF56784">
    <property type="entry name" value="HAD-like"/>
    <property type="match status" value="1"/>
</dbReference>
<feature type="non-terminal residue" evidence="6">
    <location>
        <position position="1"/>
    </location>
</feature>
<keyword evidence="5" id="KW-0472">Membrane</keyword>
<sequence>YHHSMMGGNSTMKHHPGKEPTKIEVVLELAFRFAITVLSIACPCALGLATPTAVMVGTGVGASQGILVKGGEPLEAAQKIRTIVFDKTGTITQGKPTVVDIRLFLQND</sequence>
<dbReference type="AlphaFoldDB" id="A0A820RT54"/>
<evidence type="ECO:0000313" key="6">
    <source>
        <dbReference type="EMBL" id="CAF4439880.1"/>
    </source>
</evidence>
<evidence type="ECO:0000256" key="2">
    <source>
        <dbReference type="ARBA" id="ARBA00022692"/>
    </source>
</evidence>
<dbReference type="Proteomes" id="UP000663881">
    <property type="component" value="Unassembled WGS sequence"/>
</dbReference>
<evidence type="ECO:0000313" key="7">
    <source>
        <dbReference type="Proteomes" id="UP000663881"/>
    </source>
</evidence>
<dbReference type="InterPro" id="IPR036412">
    <property type="entry name" value="HAD-like_sf"/>
</dbReference>
<feature type="non-terminal residue" evidence="6">
    <location>
        <position position="108"/>
    </location>
</feature>
<proteinExistence type="predicted"/>
<keyword evidence="4" id="KW-1133">Transmembrane helix</keyword>
<dbReference type="PANTHER" id="PTHR46594">
    <property type="entry name" value="P-TYPE CATION-TRANSPORTING ATPASE"/>
    <property type="match status" value="1"/>
</dbReference>
<dbReference type="InterPro" id="IPR018303">
    <property type="entry name" value="ATPase_P-typ_P_site"/>
</dbReference>
<evidence type="ECO:0000256" key="4">
    <source>
        <dbReference type="ARBA" id="ARBA00022989"/>
    </source>
</evidence>
<comment type="subcellular location">
    <subcellularLocation>
        <location evidence="1">Membrane</location>
    </subcellularLocation>
</comment>
<dbReference type="GO" id="GO:0016020">
    <property type="term" value="C:membrane"/>
    <property type="evidence" value="ECO:0007669"/>
    <property type="project" value="UniProtKB-SubCell"/>
</dbReference>